<accession>A0A0R2HDB8</accession>
<evidence type="ECO:0000313" key="1">
    <source>
        <dbReference type="EMBL" id="KRN51011.1"/>
    </source>
</evidence>
<gene>
    <name evidence="1" type="ORF">IV49_GL001084</name>
</gene>
<organism evidence="1 2">
    <name type="scientific">Kandleria vitulina DSM 20405</name>
    <dbReference type="NCBI Taxonomy" id="1410657"/>
    <lineage>
        <taxon>Bacteria</taxon>
        <taxon>Bacillati</taxon>
        <taxon>Bacillota</taxon>
        <taxon>Erysipelotrichia</taxon>
        <taxon>Erysipelotrichales</taxon>
        <taxon>Coprobacillaceae</taxon>
        <taxon>Kandleria</taxon>
    </lineage>
</organism>
<dbReference type="Proteomes" id="UP000051841">
    <property type="component" value="Unassembled WGS sequence"/>
</dbReference>
<evidence type="ECO:0000313" key="2">
    <source>
        <dbReference type="Proteomes" id="UP000051841"/>
    </source>
</evidence>
<comment type="caution">
    <text evidence="1">The sequence shown here is derived from an EMBL/GenBank/DDBJ whole genome shotgun (WGS) entry which is preliminary data.</text>
</comment>
<reference evidence="1 2" key="1">
    <citation type="journal article" date="2015" name="Genome Announc.">
        <title>Expanding the biotechnology potential of lactobacilli through comparative genomics of 213 strains and associated genera.</title>
        <authorList>
            <person name="Sun Z."/>
            <person name="Harris H.M."/>
            <person name="McCann A."/>
            <person name="Guo C."/>
            <person name="Argimon S."/>
            <person name="Zhang W."/>
            <person name="Yang X."/>
            <person name="Jeffery I.B."/>
            <person name="Cooney J.C."/>
            <person name="Kagawa T.F."/>
            <person name="Liu W."/>
            <person name="Song Y."/>
            <person name="Salvetti E."/>
            <person name="Wrobel A."/>
            <person name="Rasinkangas P."/>
            <person name="Parkhill J."/>
            <person name="Rea M.C."/>
            <person name="O'Sullivan O."/>
            <person name="Ritari J."/>
            <person name="Douillard F.P."/>
            <person name="Paul Ross R."/>
            <person name="Yang R."/>
            <person name="Briner A.E."/>
            <person name="Felis G.E."/>
            <person name="de Vos W.M."/>
            <person name="Barrangou R."/>
            <person name="Klaenhammer T.R."/>
            <person name="Caufield P.W."/>
            <person name="Cui Y."/>
            <person name="Zhang H."/>
            <person name="O'Toole P.W."/>
        </authorList>
    </citation>
    <scope>NUCLEOTIDE SEQUENCE [LARGE SCALE GENOMIC DNA]</scope>
    <source>
        <strain evidence="1 2">DSM 20405</strain>
    </source>
</reference>
<dbReference type="AlphaFoldDB" id="A0A0R2HDB8"/>
<dbReference type="PATRIC" id="fig|1410657.5.peg.1125"/>
<dbReference type="RefSeq" id="WP_031588670.1">
    <property type="nucleotide sequence ID" value="NZ_JNKN01000004.1"/>
</dbReference>
<name>A0A0R2HDB8_9FIRM</name>
<proteinExistence type="predicted"/>
<sequence length="278" mass="32854">MFGYVVLNDKISASQKEQYRSFYCGLCDCLKNDYGHKVTMFHSNDMTFLSIILAGLYEPDLFHDELTCVMHPLKKHKQVRHQYDHYVADMSIVLAYYKALDDFHDENRHHRQLKILTKPFLKVKEKYPLKIERIEKALNHINELEKEGCTNLDQMCNAFSVVMGEIFAYDDDIWKDDLYILGANLGKFIYLMDAYDDIEDDIKKKTYNPFKENYHQDQFDEYVESLLNLFISEATMAFERLPILLNGDILRNVLYSGVWSRFESVKNKRKKGNMNESV</sequence>
<dbReference type="InterPro" id="IPR043740">
    <property type="entry name" value="DUF5685"/>
</dbReference>
<dbReference type="EMBL" id="JQBL01000003">
    <property type="protein sequence ID" value="KRN51011.1"/>
    <property type="molecule type" value="Genomic_DNA"/>
</dbReference>
<dbReference type="Pfam" id="PF18937">
    <property type="entry name" value="DUF5685"/>
    <property type="match status" value="1"/>
</dbReference>
<protein>
    <submittedName>
        <fullName evidence="1">Uncharacterized protein</fullName>
    </submittedName>
</protein>
<keyword evidence="2" id="KW-1185">Reference proteome</keyword>